<keyword evidence="3" id="KW-1185">Reference proteome</keyword>
<proteinExistence type="predicted"/>
<accession>A0AAD7N0T0</accession>
<sequence>MGQNSILALHRLLANAEKEGWSPKKIHEQCKLAVDGEYTTKNYSQYEINLTCALYELGGGAAVHAMHKSIFALPCRNTIQPYRRQHKLTPSVSGLKFADITSNIAALFGPHARRETDKSNGVEQPPTICGHTLSFDELATERKIDYIPETDEMGGFCLEHVSVLETVKVGNDTRTVEAAITAVREGKVHISHETSVGAISRLYQTGYGARPVFLGPSCKKGGWKQCVEVMEMVLEAWKRSPHGEQKHGPIFEVSSDGDHKCRVAMFVMCMNSEIGPDNPLYPFICNLPGLNCRVGNNNLTSDPDWKHMDKRWCTLLCSSEGLAVKNVCINRDVLLTWLERLPFHDWSESSIHALLSETSLKALLNPSDAQDVPRAIKLLLCIMEIGKLDPEEFDPSEAAEFEALCLLGELFDAMLQPFINMELSLSEQIQSLIKFSHLLCALYIQNGTSFIPNQLYADLQAMVKNAVLLVPKTRILNGSLKVFICLLGDDVLEALFGRLRMIGRHSPNCSLIELRDRFASAMTLDHIFEEHPELERRPRRLNMFRMCHAVEFILAKYGVRMSMSFAQRFKRKDTDLLRPMGGKYPAISPEVDRSLVNSSSPAADTIDPDIVDPLNLMAGVDFDALIAAEKDRSPSSAESHSHFAEIDTAGNLAHKKIILRTFFDMTHDSHASHDRLQRVRGFTIGGKSWTRDNSELSSENVSATTHFQLGNLFTTLLCHNGTHLSLALAKSTLIKRGTSGSKAASVSAIPRAELHLPDSPYAVSGQVLSVVPLAPAENDVVWVWDGDFTSFSLKKKKNNGEEIARIKNLQFSVSSRLIDANIHGQAREISACNFDLPSGREKTWSFSNSDLLAAWNSLWIRILNDTSLHDKFPVFTECRSSCYTSPIANTAIERSIKDRLACRICGKSVKDQDRQLHVGEHILKALKDVEDVSAKTPVSDAYPCGTCGGSTIDGSCKIAIKGGKADSDCPSAYCFMISAARKFRPTRLCMNIPIECALGYKETHWKYNYHQHLQERHPDWKRLISDKFAEEIRISVEEQSALKIPAEKVIAWPILDVASPDLRNGCKRSISSLTNSPTRRQSDKENRTPNASPSRNRSKMPRLY</sequence>
<evidence type="ECO:0000256" key="1">
    <source>
        <dbReference type="SAM" id="MobiDB-lite"/>
    </source>
</evidence>
<comment type="caution">
    <text evidence="2">The sequence shown here is derived from an EMBL/GenBank/DDBJ whole genome shotgun (WGS) entry which is preliminary data.</text>
</comment>
<evidence type="ECO:0000313" key="3">
    <source>
        <dbReference type="Proteomes" id="UP001215280"/>
    </source>
</evidence>
<evidence type="ECO:0000313" key="2">
    <source>
        <dbReference type="EMBL" id="KAJ7741552.1"/>
    </source>
</evidence>
<protein>
    <submittedName>
        <fullName evidence="2">Uncharacterized protein</fullName>
    </submittedName>
</protein>
<name>A0AAD7N0T0_9AGAR</name>
<dbReference type="EMBL" id="JARJLG010000122">
    <property type="protein sequence ID" value="KAJ7741552.1"/>
    <property type="molecule type" value="Genomic_DNA"/>
</dbReference>
<dbReference type="AlphaFoldDB" id="A0AAD7N0T0"/>
<feature type="region of interest" description="Disordered" evidence="1">
    <location>
        <begin position="1068"/>
        <end position="1104"/>
    </location>
</feature>
<organism evidence="2 3">
    <name type="scientific">Mycena maculata</name>
    <dbReference type="NCBI Taxonomy" id="230809"/>
    <lineage>
        <taxon>Eukaryota</taxon>
        <taxon>Fungi</taxon>
        <taxon>Dikarya</taxon>
        <taxon>Basidiomycota</taxon>
        <taxon>Agaricomycotina</taxon>
        <taxon>Agaricomycetes</taxon>
        <taxon>Agaricomycetidae</taxon>
        <taxon>Agaricales</taxon>
        <taxon>Marasmiineae</taxon>
        <taxon>Mycenaceae</taxon>
        <taxon>Mycena</taxon>
    </lineage>
</organism>
<gene>
    <name evidence="2" type="ORF">DFH07DRAFT_778032</name>
</gene>
<dbReference type="Proteomes" id="UP001215280">
    <property type="component" value="Unassembled WGS sequence"/>
</dbReference>
<feature type="compositionally biased region" description="Polar residues" evidence="1">
    <location>
        <begin position="1069"/>
        <end position="1079"/>
    </location>
</feature>
<reference evidence="2" key="1">
    <citation type="submission" date="2023-03" db="EMBL/GenBank/DDBJ databases">
        <title>Massive genome expansion in bonnet fungi (Mycena s.s.) driven by repeated elements and novel gene families across ecological guilds.</title>
        <authorList>
            <consortium name="Lawrence Berkeley National Laboratory"/>
            <person name="Harder C.B."/>
            <person name="Miyauchi S."/>
            <person name="Viragh M."/>
            <person name="Kuo A."/>
            <person name="Thoen E."/>
            <person name="Andreopoulos B."/>
            <person name="Lu D."/>
            <person name="Skrede I."/>
            <person name="Drula E."/>
            <person name="Henrissat B."/>
            <person name="Morin E."/>
            <person name="Kohler A."/>
            <person name="Barry K."/>
            <person name="LaButti K."/>
            <person name="Morin E."/>
            <person name="Salamov A."/>
            <person name="Lipzen A."/>
            <person name="Mereny Z."/>
            <person name="Hegedus B."/>
            <person name="Baldrian P."/>
            <person name="Stursova M."/>
            <person name="Weitz H."/>
            <person name="Taylor A."/>
            <person name="Grigoriev I.V."/>
            <person name="Nagy L.G."/>
            <person name="Martin F."/>
            <person name="Kauserud H."/>
        </authorList>
    </citation>
    <scope>NUCLEOTIDE SEQUENCE</scope>
    <source>
        <strain evidence="2">CBHHK188m</strain>
    </source>
</reference>